<proteinExistence type="predicted"/>
<dbReference type="RefSeq" id="WP_125012136.1">
    <property type="nucleotide sequence ID" value="NZ_RQVR01000005.1"/>
</dbReference>
<gene>
    <name evidence="2" type="ORF">EG849_05805</name>
</gene>
<dbReference type="SMART" id="SM00867">
    <property type="entry name" value="YceI"/>
    <property type="match status" value="1"/>
</dbReference>
<keyword evidence="3" id="KW-1185">Reference proteome</keyword>
<name>A0A3P3WCU9_9FLAO</name>
<organism evidence="2 3">
    <name type="scientific">Flavobacterium macacae</name>
    <dbReference type="NCBI Taxonomy" id="2488993"/>
    <lineage>
        <taxon>Bacteria</taxon>
        <taxon>Pseudomonadati</taxon>
        <taxon>Bacteroidota</taxon>
        <taxon>Flavobacteriia</taxon>
        <taxon>Flavobacteriales</taxon>
        <taxon>Flavobacteriaceae</taxon>
        <taxon>Flavobacterium</taxon>
    </lineage>
</organism>
<dbReference type="PANTHER" id="PTHR34406">
    <property type="entry name" value="PROTEIN YCEI"/>
    <property type="match status" value="1"/>
</dbReference>
<dbReference type="OrthoDB" id="9811006at2"/>
<evidence type="ECO:0000259" key="1">
    <source>
        <dbReference type="SMART" id="SM00867"/>
    </source>
</evidence>
<dbReference type="InterPro" id="IPR036761">
    <property type="entry name" value="TTHA0802/YceI-like_sf"/>
</dbReference>
<dbReference type="AlphaFoldDB" id="A0A3P3WCU9"/>
<evidence type="ECO:0000313" key="2">
    <source>
        <dbReference type="EMBL" id="RRJ92494.1"/>
    </source>
</evidence>
<accession>A0A3P3WCU9</accession>
<feature type="domain" description="Lipid/polyisoprenoid-binding YceI-like" evidence="1">
    <location>
        <begin position="6"/>
        <end position="175"/>
    </location>
</feature>
<reference evidence="2 3" key="1">
    <citation type="submission" date="2018-11" db="EMBL/GenBank/DDBJ databases">
        <title>Flavobacterium sp. nov., YIM 102600 draft genome.</title>
        <authorList>
            <person name="Li G."/>
            <person name="Jiang Y."/>
        </authorList>
    </citation>
    <scope>NUCLEOTIDE SEQUENCE [LARGE SCALE GENOMIC DNA]</scope>
    <source>
        <strain evidence="2 3">YIM 102600</strain>
    </source>
</reference>
<dbReference type="Proteomes" id="UP000271937">
    <property type="component" value="Unassembled WGS sequence"/>
</dbReference>
<dbReference type="Pfam" id="PF04264">
    <property type="entry name" value="YceI"/>
    <property type="match status" value="1"/>
</dbReference>
<evidence type="ECO:0000313" key="3">
    <source>
        <dbReference type="Proteomes" id="UP000271937"/>
    </source>
</evidence>
<dbReference type="PANTHER" id="PTHR34406:SF1">
    <property type="entry name" value="PROTEIN YCEI"/>
    <property type="match status" value="1"/>
</dbReference>
<protein>
    <submittedName>
        <fullName evidence="2">Polyisoprenoid-binding protein</fullName>
    </submittedName>
</protein>
<comment type="caution">
    <text evidence="2">The sequence shown here is derived from an EMBL/GenBank/DDBJ whole genome shotgun (WGS) entry which is preliminary data.</text>
</comment>
<dbReference type="EMBL" id="RQVR01000005">
    <property type="protein sequence ID" value="RRJ92494.1"/>
    <property type="molecule type" value="Genomic_DNA"/>
</dbReference>
<dbReference type="SUPFAM" id="SSF101874">
    <property type="entry name" value="YceI-like"/>
    <property type="match status" value="1"/>
</dbReference>
<dbReference type="InterPro" id="IPR007372">
    <property type="entry name" value="Lipid/polyisoprenoid-bd_YceI"/>
</dbReference>
<dbReference type="Gene3D" id="2.40.128.110">
    <property type="entry name" value="Lipid/polyisoprenoid-binding, YceI-like"/>
    <property type="match status" value="1"/>
</dbReference>
<sequence length="179" mass="20435">MKFTTQWSIDPDHSSIEFKIRHLFISHISGAFKIFNGKMTTQTDNFETAEINLSIDVYSFDTNNIERDEHIKSKYFLDVDQFPEINFISKKLEKVEGDHYKLTGNLTIKGVSREVVLDAEFGGQAKDGFGKMKAGFEISGKIDRNDFGILTNDTTETGNLIIGDEIKIHVNIEFDKEEE</sequence>